<dbReference type="InterPro" id="IPR001279">
    <property type="entry name" value="Metallo-B-lactamas"/>
</dbReference>
<dbReference type="AlphaFoldDB" id="A0A5C1YM33"/>
<name>A0A5C1YM33_9PROT</name>
<feature type="binding site" evidence="7">
    <location>
        <position position="58"/>
    </location>
    <ligand>
        <name>Zn(2+)</name>
        <dbReference type="ChEBI" id="CHEBI:29105"/>
        <label>1</label>
    </ligand>
</feature>
<feature type="binding site" evidence="7">
    <location>
        <position position="61"/>
    </location>
    <ligand>
        <name>Zn(2+)</name>
        <dbReference type="ChEBI" id="CHEBI:29105"/>
        <label>2</label>
    </ligand>
</feature>
<dbReference type="InterPro" id="IPR036866">
    <property type="entry name" value="RibonucZ/Hydroxyglut_hydro"/>
</dbReference>
<dbReference type="GO" id="GO:0046872">
    <property type="term" value="F:metal ion binding"/>
    <property type="evidence" value="ECO:0007669"/>
    <property type="project" value="UniProtKB-KW"/>
</dbReference>
<dbReference type="RefSeq" id="WP_149277999.1">
    <property type="nucleotide sequence ID" value="NZ_CP043506.1"/>
</dbReference>
<dbReference type="Proteomes" id="UP000324536">
    <property type="component" value="Chromosome"/>
</dbReference>
<reference evidence="9 10" key="1">
    <citation type="submission" date="2019-09" db="EMBL/GenBank/DDBJ databases">
        <title>Genome sequencing of strain KACC 21233.</title>
        <authorList>
            <person name="Heo J."/>
            <person name="Kim S.-J."/>
            <person name="Kim J.-S."/>
            <person name="Hong S.-B."/>
            <person name="Kwon S.-W."/>
        </authorList>
    </citation>
    <scope>NUCLEOTIDE SEQUENCE [LARGE SCALE GENOMIC DNA]</scope>
    <source>
        <strain evidence="9 10">KACC 21233</strain>
    </source>
</reference>
<organism evidence="9 10">
    <name type="scientific">Acetobacter vaccinii</name>
    <dbReference type="NCBI Taxonomy" id="2592655"/>
    <lineage>
        <taxon>Bacteria</taxon>
        <taxon>Pseudomonadati</taxon>
        <taxon>Pseudomonadota</taxon>
        <taxon>Alphaproteobacteria</taxon>
        <taxon>Acetobacterales</taxon>
        <taxon>Acetobacteraceae</taxon>
        <taxon>Acetobacter</taxon>
    </lineage>
</organism>
<dbReference type="Pfam" id="PF00753">
    <property type="entry name" value="Lactamase_B"/>
    <property type="match status" value="1"/>
</dbReference>
<feature type="binding site" evidence="7">
    <location>
        <position position="56"/>
    </location>
    <ligand>
        <name>Zn(2+)</name>
        <dbReference type="ChEBI" id="CHEBI:29105"/>
        <label>1</label>
    </ligand>
</feature>
<dbReference type="GO" id="GO:0004416">
    <property type="term" value="F:hydroxyacylglutathione hydrolase activity"/>
    <property type="evidence" value="ECO:0007669"/>
    <property type="project" value="UniProtKB-UniRule"/>
</dbReference>
<comment type="similarity">
    <text evidence="3 7">Belongs to the metallo-beta-lactamase superfamily. Glyoxalase II family.</text>
</comment>
<keyword evidence="10" id="KW-1185">Reference proteome</keyword>
<dbReference type="UniPathway" id="UPA00619">
    <property type="reaction ID" value="UER00676"/>
</dbReference>
<feature type="domain" description="Metallo-beta-lactamase" evidence="8">
    <location>
        <begin position="13"/>
        <end position="171"/>
    </location>
</feature>
<evidence type="ECO:0000256" key="2">
    <source>
        <dbReference type="ARBA" id="ARBA00004963"/>
    </source>
</evidence>
<keyword evidence="5 7" id="KW-0378">Hydrolase</keyword>
<dbReference type="Pfam" id="PF16123">
    <property type="entry name" value="HAGH_C"/>
    <property type="match status" value="1"/>
</dbReference>
<comment type="catalytic activity">
    <reaction evidence="1 7">
        <text>an S-(2-hydroxyacyl)glutathione + H2O = a 2-hydroxy carboxylate + glutathione + H(+)</text>
        <dbReference type="Rhea" id="RHEA:21864"/>
        <dbReference type="ChEBI" id="CHEBI:15377"/>
        <dbReference type="ChEBI" id="CHEBI:15378"/>
        <dbReference type="ChEBI" id="CHEBI:57925"/>
        <dbReference type="ChEBI" id="CHEBI:58896"/>
        <dbReference type="ChEBI" id="CHEBI:71261"/>
        <dbReference type="EC" id="3.1.2.6"/>
    </reaction>
</comment>
<dbReference type="GO" id="GO:0019243">
    <property type="term" value="P:methylglyoxal catabolic process to D-lactate via S-lactoyl-glutathione"/>
    <property type="evidence" value="ECO:0007669"/>
    <property type="project" value="UniProtKB-UniRule"/>
</dbReference>
<comment type="function">
    <text evidence="7">Thiolesterase that catalyzes the hydrolysis of S-D-lactoyl-glutathione to form glutathione and D-lactic acid.</text>
</comment>
<protein>
    <recommendedName>
        <fullName evidence="7">Hydroxyacylglutathione hydrolase</fullName>
        <ecNumber evidence="7">3.1.2.6</ecNumber>
    </recommendedName>
    <alternativeName>
        <fullName evidence="7">Glyoxalase II</fullName>
        <shortName evidence="7">Glx II</shortName>
    </alternativeName>
</protein>
<evidence type="ECO:0000313" key="10">
    <source>
        <dbReference type="Proteomes" id="UP000324536"/>
    </source>
</evidence>
<dbReference type="NCBIfam" id="TIGR03413">
    <property type="entry name" value="GSH_gloB"/>
    <property type="match status" value="1"/>
</dbReference>
<sequence>MPLSIHALPVLSDNYAWVLRDSATGTVAVVDPGEAEPVHAYLQAQGNRLDLILLTHHHNDHIGGAEALRQQYGARIVGALADQHRLPPLDIAVQEGDHVQVGESQGRVLAVPGHTLGHISYYFSDPPALFCGDTLFSLGCGRLFEGTPSQLFDSLHKLAALPSQTLVCCGHEYTLSNAAFALHATPDNTALHERVAEVRQLRAKGLPTVPSTLGQELATNPFLRAPDAQSLGLLRAEKDTF</sequence>
<dbReference type="EMBL" id="CP043506">
    <property type="protein sequence ID" value="QEO16558.1"/>
    <property type="molecule type" value="Genomic_DNA"/>
</dbReference>
<feature type="binding site" evidence="7">
    <location>
        <position position="60"/>
    </location>
    <ligand>
        <name>Zn(2+)</name>
        <dbReference type="ChEBI" id="CHEBI:29105"/>
        <label>2</label>
    </ligand>
</feature>
<evidence type="ECO:0000313" key="9">
    <source>
        <dbReference type="EMBL" id="QEO16558.1"/>
    </source>
</evidence>
<keyword evidence="6 7" id="KW-0862">Zinc</keyword>
<dbReference type="KEGG" id="acek:FLP30_01270"/>
<dbReference type="CDD" id="cd07723">
    <property type="entry name" value="hydroxyacylglutathione_hydrolase_MBL-fold"/>
    <property type="match status" value="1"/>
</dbReference>
<comment type="cofactor">
    <cofactor evidence="7">
        <name>Zn(2+)</name>
        <dbReference type="ChEBI" id="CHEBI:29105"/>
    </cofactor>
    <text evidence="7">Binds 2 Zn(2+) ions per subunit.</text>
</comment>
<dbReference type="PANTHER" id="PTHR43705:SF1">
    <property type="entry name" value="HYDROXYACYLGLUTATHIONE HYDROLASE GLOB"/>
    <property type="match status" value="1"/>
</dbReference>
<keyword evidence="4 7" id="KW-0479">Metal-binding</keyword>
<dbReference type="PIRSF" id="PIRSF005457">
    <property type="entry name" value="Glx"/>
    <property type="match status" value="1"/>
</dbReference>
<dbReference type="InterPro" id="IPR035680">
    <property type="entry name" value="Clx_II_MBL"/>
</dbReference>
<dbReference type="OrthoDB" id="9802248at2"/>
<accession>A0A5C1YM33</accession>
<feature type="binding site" evidence="7">
    <location>
        <position position="171"/>
    </location>
    <ligand>
        <name>Zn(2+)</name>
        <dbReference type="ChEBI" id="CHEBI:29105"/>
        <label>2</label>
    </ligand>
</feature>
<dbReference type="SUPFAM" id="SSF56281">
    <property type="entry name" value="Metallo-hydrolase/oxidoreductase"/>
    <property type="match status" value="1"/>
</dbReference>
<feature type="binding site" evidence="7">
    <location>
        <position position="114"/>
    </location>
    <ligand>
        <name>Zn(2+)</name>
        <dbReference type="ChEBI" id="CHEBI:29105"/>
        <label>1</label>
    </ligand>
</feature>
<evidence type="ECO:0000259" key="8">
    <source>
        <dbReference type="SMART" id="SM00849"/>
    </source>
</evidence>
<evidence type="ECO:0000256" key="3">
    <source>
        <dbReference type="ARBA" id="ARBA00006759"/>
    </source>
</evidence>
<feature type="binding site" evidence="7">
    <location>
        <position position="133"/>
    </location>
    <ligand>
        <name>Zn(2+)</name>
        <dbReference type="ChEBI" id="CHEBI:29105"/>
        <label>2</label>
    </ligand>
</feature>
<comment type="subunit">
    <text evidence="7">Monomer.</text>
</comment>
<evidence type="ECO:0000256" key="4">
    <source>
        <dbReference type="ARBA" id="ARBA00022723"/>
    </source>
</evidence>
<dbReference type="InterPro" id="IPR032282">
    <property type="entry name" value="HAGH_C"/>
</dbReference>
<evidence type="ECO:0000256" key="7">
    <source>
        <dbReference type="HAMAP-Rule" id="MF_01374"/>
    </source>
</evidence>
<evidence type="ECO:0000256" key="6">
    <source>
        <dbReference type="ARBA" id="ARBA00022833"/>
    </source>
</evidence>
<dbReference type="InterPro" id="IPR017782">
    <property type="entry name" value="Hydroxyacylglutathione_Hdrlase"/>
</dbReference>
<dbReference type="HAMAP" id="MF_01374">
    <property type="entry name" value="Glyoxalase_2"/>
    <property type="match status" value="1"/>
</dbReference>
<dbReference type="Gene3D" id="3.60.15.10">
    <property type="entry name" value="Ribonuclease Z/Hydroxyacylglutathione hydrolase-like"/>
    <property type="match status" value="1"/>
</dbReference>
<evidence type="ECO:0000256" key="5">
    <source>
        <dbReference type="ARBA" id="ARBA00022801"/>
    </source>
</evidence>
<dbReference type="InterPro" id="IPR050110">
    <property type="entry name" value="Glyoxalase_II_hydrolase"/>
</dbReference>
<dbReference type="PANTHER" id="PTHR43705">
    <property type="entry name" value="HYDROXYACYLGLUTATHIONE HYDROLASE"/>
    <property type="match status" value="1"/>
</dbReference>
<dbReference type="SMART" id="SM00849">
    <property type="entry name" value="Lactamase_B"/>
    <property type="match status" value="1"/>
</dbReference>
<gene>
    <name evidence="7 9" type="primary">gloB</name>
    <name evidence="9" type="ORF">FLP30_01270</name>
</gene>
<evidence type="ECO:0000256" key="1">
    <source>
        <dbReference type="ARBA" id="ARBA00001623"/>
    </source>
</evidence>
<feature type="binding site" evidence="7">
    <location>
        <position position="133"/>
    </location>
    <ligand>
        <name>Zn(2+)</name>
        <dbReference type="ChEBI" id="CHEBI:29105"/>
        <label>1</label>
    </ligand>
</feature>
<comment type="pathway">
    <text evidence="2 7">Secondary metabolite metabolism; methylglyoxal degradation; (R)-lactate from methylglyoxal: step 2/2.</text>
</comment>
<proteinExistence type="inferred from homology"/>
<dbReference type="EC" id="3.1.2.6" evidence="7"/>